<evidence type="ECO:0000256" key="6">
    <source>
        <dbReference type="ARBA" id="ARBA00022777"/>
    </source>
</evidence>
<keyword evidence="4" id="KW-0808">Transferase</keyword>
<dbReference type="GO" id="GO:0004674">
    <property type="term" value="F:protein serine/threonine kinase activity"/>
    <property type="evidence" value="ECO:0007669"/>
    <property type="project" value="UniProtKB-KW"/>
</dbReference>
<dbReference type="AlphaFoldDB" id="A0AAJ7PB00"/>
<protein>
    <recommendedName>
        <fullName evidence="2">Serine/threonine-protein kinase greatwall</fullName>
        <ecNumber evidence="1">2.7.11.1</ecNumber>
    </recommendedName>
    <alternativeName>
        <fullName evidence="8">Microtubule-associated serine/threonine-protein kinase-like</fullName>
    </alternativeName>
</protein>
<evidence type="ECO:0000259" key="12">
    <source>
        <dbReference type="PROSITE" id="PS50011"/>
    </source>
</evidence>
<dbReference type="SUPFAM" id="SSF56112">
    <property type="entry name" value="Protein kinase-like (PK-like)"/>
    <property type="match status" value="1"/>
</dbReference>
<dbReference type="InterPro" id="IPR000719">
    <property type="entry name" value="Prot_kinase_dom"/>
</dbReference>
<keyword evidence="13" id="KW-1185">Reference proteome</keyword>
<dbReference type="PROSITE" id="PS00108">
    <property type="entry name" value="PROTEIN_KINASE_ST"/>
    <property type="match status" value="1"/>
</dbReference>
<evidence type="ECO:0000256" key="4">
    <source>
        <dbReference type="ARBA" id="ARBA00022679"/>
    </source>
</evidence>
<dbReference type="CDD" id="cd14014">
    <property type="entry name" value="STKc_PknB_like"/>
    <property type="match status" value="1"/>
</dbReference>
<dbReference type="PROSITE" id="PS00107">
    <property type="entry name" value="PROTEIN_KINASE_ATP"/>
    <property type="match status" value="1"/>
</dbReference>
<accession>A0AAJ7PB00</accession>
<dbReference type="Gene3D" id="1.10.510.10">
    <property type="entry name" value="Transferase(Phosphotransferase) domain 1"/>
    <property type="match status" value="1"/>
</dbReference>
<dbReference type="GO" id="GO:0035556">
    <property type="term" value="P:intracellular signal transduction"/>
    <property type="evidence" value="ECO:0007669"/>
    <property type="project" value="TreeGrafter"/>
</dbReference>
<dbReference type="InterPro" id="IPR011009">
    <property type="entry name" value="Kinase-like_dom_sf"/>
</dbReference>
<keyword evidence="6" id="KW-0418">Kinase</keyword>
<evidence type="ECO:0000256" key="10">
    <source>
        <dbReference type="ARBA" id="ARBA00048679"/>
    </source>
</evidence>
<dbReference type="InterPro" id="IPR008271">
    <property type="entry name" value="Ser/Thr_kinase_AS"/>
</dbReference>
<comment type="catalytic activity">
    <reaction evidence="9">
        <text>L-threonyl-[protein] + ATP = O-phospho-L-threonyl-[protein] + ADP + H(+)</text>
        <dbReference type="Rhea" id="RHEA:46608"/>
        <dbReference type="Rhea" id="RHEA-COMP:11060"/>
        <dbReference type="Rhea" id="RHEA-COMP:11605"/>
        <dbReference type="ChEBI" id="CHEBI:15378"/>
        <dbReference type="ChEBI" id="CHEBI:30013"/>
        <dbReference type="ChEBI" id="CHEBI:30616"/>
        <dbReference type="ChEBI" id="CHEBI:61977"/>
        <dbReference type="ChEBI" id="CHEBI:456216"/>
        <dbReference type="EC" id="2.7.11.1"/>
    </reaction>
</comment>
<feature type="domain" description="Protein kinase" evidence="12">
    <location>
        <begin position="235"/>
        <end position="502"/>
    </location>
</feature>
<sequence length="622" mass="71267">MCPVHSLTSGGDHHHLCPTPPAHLNPQPDVLLSPGVLRHRLSTALREIENVLVDIDRPSVIDTADFQGQALAISSRLGGKEYVNIFDTLITLQGPSVQVLKTVCVIMQSYVKKNILINENLYPAELYVKDQVNLFLLSILLEVKKRYITCGLFREGFENLYYMASYMYGVENQIATLVATELCNVIVILEDIANLAETFSGVSVTNYKKVKEYIKTQYPETATDRSIYYGKVKYFRIEKLLGAGGFGAVYQASIAGVECAMKHVPLRLLPDPENSTVDKKVASLINHICLVNYFACFCTQESYVTVMEFIRGVDVIKLLRECRKLPKELVKIVIAQVGLALQHMHYKGFIHRDVKPSNIMISRGCRVKLFDFDTAKVCYGKHHKKYMFYFSRRTSGEFKDGEIAGTLSYMAPEVFSKDFYGRATDWFSLGVTAYELATGRLPFRFEDKEFDEQKEIIRKGRYSWPKDHVDYVLQVFVDYCLRPKQHRLCTKRYLELLFHPYFENVSWEHVENGQALMDFEPLNAMIANSFDEPGSSSSCCVADQPASESDNLEKIVALFGWPSPQFHDTVGQKPMFVYSSMEFRKLIESIKKKQSHAMETLYRPLERVYTTENREDYEFEGF</sequence>
<gene>
    <name evidence="14" type="primary">LOC108865193</name>
</gene>
<proteinExistence type="predicted"/>
<evidence type="ECO:0000256" key="7">
    <source>
        <dbReference type="ARBA" id="ARBA00022840"/>
    </source>
</evidence>
<dbReference type="SMART" id="SM00220">
    <property type="entry name" value="S_TKc"/>
    <property type="match status" value="1"/>
</dbReference>
<evidence type="ECO:0000256" key="1">
    <source>
        <dbReference type="ARBA" id="ARBA00012513"/>
    </source>
</evidence>
<evidence type="ECO:0000256" key="2">
    <source>
        <dbReference type="ARBA" id="ARBA00022148"/>
    </source>
</evidence>
<dbReference type="PANTHER" id="PTHR24356:SF1">
    <property type="entry name" value="SERINE_THREONINE-PROTEIN KINASE GREATWALL"/>
    <property type="match status" value="1"/>
</dbReference>
<keyword evidence="3" id="KW-0723">Serine/threonine-protein kinase</keyword>
<name>A0AAJ7PB00_9ACAR</name>
<evidence type="ECO:0000256" key="11">
    <source>
        <dbReference type="PROSITE-ProRule" id="PRU10141"/>
    </source>
</evidence>
<comment type="catalytic activity">
    <reaction evidence="10">
        <text>L-seryl-[protein] + ATP = O-phospho-L-seryl-[protein] + ADP + H(+)</text>
        <dbReference type="Rhea" id="RHEA:17989"/>
        <dbReference type="Rhea" id="RHEA-COMP:9863"/>
        <dbReference type="Rhea" id="RHEA-COMP:11604"/>
        <dbReference type="ChEBI" id="CHEBI:15378"/>
        <dbReference type="ChEBI" id="CHEBI:29999"/>
        <dbReference type="ChEBI" id="CHEBI:30616"/>
        <dbReference type="ChEBI" id="CHEBI:83421"/>
        <dbReference type="ChEBI" id="CHEBI:456216"/>
        <dbReference type="EC" id="2.7.11.1"/>
    </reaction>
</comment>
<evidence type="ECO:0000256" key="8">
    <source>
        <dbReference type="ARBA" id="ARBA00033099"/>
    </source>
</evidence>
<evidence type="ECO:0000256" key="5">
    <source>
        <dbReference type="ARBA" id="ARBA00022741"/>
    </source>
</evidence>
<reference evidence="14" key="1">
    <citation type="submission" date="2025-08" db="UniProtKB">
        <authorList>
            <consortium name="RefSeq"/>
        </authorList>
    </citation>
    <scope>IDENTIFICATION</scope>
</reference>
<dbReference type="Proteomes" id="UP000694867">
    <property type="component" value="Unplaced"/>
</dbReference>
<dbReference type="GeneID" id="108865193"/>
<keyword evidence="7 11" id="KW-0067">ATP-binding</keyword>
<evidence type="ECO:0000256" key="3">
    <source>
        <dbReference type="ARBA" id="ARBA00022527"/>
    </source>
</evidence>
<dbReference type="Pfam" id="PF00069">
    <property type="entry name" value="Pkinase"/>
    <property type="match status" value="1"/>
</dbReference>
<dbReference type="KEGG" id="goe:108865193"/>
<evidence type="ECO:0000313" key="13">
    <source>
        <dbReference type="Proteomes" id="UP000694867"/>
    </source>
</evidence>
<keyword evidence="5 11" id="KW-0547">Nucleotide-binding</keyword>
<organism evidence="13 14">
    <name type="scientific">Galendromus occidentalis</name>
    <name type="common">western predatory mite</name>
    <dbReference type="NCBI Taxonomy" id="34638"/>
    <lineage>
        <taxon>Eukaryota</taxon>
        <taxon>Metazoa</taxon>
        <taxon>Ecdysozoa</taxon>
        <taxon>Arthropoda</taxon>
        <taxon>Chelicerata</taxon>
        <taxon>Arachnida</taxon>
        <taxon>Acari</taxon>
        <taxon>Parasitiformes</taxon>
        <taxon>Mesostigmata</taxon>
        <taxon>Gamasina</taxon>
        <taxon>Phytoseioidea</taxon>
        <taxon>Phytoseiidae</taxon>
        <taxon>Typhlodrominae</taxon>
        <taxon>Galendromus</taxon>
    </lineage>
</organism>
<dbReference type="GO" id="GO:0005524">
    <property type="term" value="F:ATP binding"/>
    <property type="evidence" value="ECO:0007669"/>
    <property type="project" value="UniProtKB-UniRule"/>
</dbReference>
<dbReference type="InterPro" id="IPR050236">
    <property type="entry name" value="Ser_Thr_kinase_AGC"/>
</dbReference>
<evidence type="ECO:0000256" key="9">
    <source>
        <dbReference type="ARBA" id="ARBA00047899"/>
    </source>
</evidence>
<dbReference type="RefSeq" id="XP_018497493.1">
    <property type="nucleotide sequence ID" value="XM_018641977.1"/>
</dbReference>
<dbReference type="PANTHER" id="PTHR24356">
    <property type="entry name" value="SERINE/THREONINE-PROTEIN KINASE"/>
    <property type="match status" value="1"/>
</dbReference>
<evidence type="ECO:0000313" key="14">
    <source>
        <dbReference type="RefSeq" id="XP_018497493.1"/>
    </source>
</evidence>
<dbReference type="EC" id="2.7.11.1" evidence="1"/>
<feature type="binding site" evidence="11">
    <location>
        <position position="262"/>
    </location>
    <ligand>
        <name>ATP</name>
        <dbReference type="ChEBI" id="CHEBI:30616"/>
    </ligand>
</feature>
<dbReference type="InterPro" id="IPR017441">
    <property type="entry name" value="Protein_kinase_ATP_BS"/>
</dbReference>
<dbReference type="PROSITE" id="PS50011">
    <property type="entry name" value="PROTEIN_KINASE_DOM"/>
    <property type="match status" value="1"/>
</dbReference>